<evidence type="ECO:0000313" key="1">
    <source>
        <dbReference type="EMBL" id="WQJ53686.1"/>
    </source>
</evidence>
<evidence type="ECO:0000313" key="2">
    <source>
        <dbReference type="Proteomes" id="UP001358193"/>
    </source>
</evidence>
<sequence>MENIKEMEYVGRLETPIILASDNYEGFNYYVISYGSHPCGYVEIPENHFLYEVDYDDICIHCHGGLTFSDKLMVKGIEGTYCIGWDYAHCNDYVYYGDDFNKYRNFGNKHTTEEIIAECKYVIEQIQEKGQTLLK</sequence>
<keyword evidence="2" id="KW-1185">Reference proteome</keyword>
<dbReference type="EMBL" id="OR769223">
    <property type="protein sequence ID" value="WQJ53686.1"/>
    <property type="molecule type" value="Genomic_DNA"/>
</dbReference>
<accession>A0ABZ0Z3M8</accession>
<proteinExistence type="predicted"/>
<name>A0ABZ0Z3M8_9CAUD</name>
<reference evidence="1 2" key="1">
    <citation type="submission" date="2023-11" db="EMBL/GenBank/DDBJ databases">
        <authorList>
            <person name="Cook R."/>
            <person name="Crisci M."/>
            <person name="Pye H."/>
            <person name="Adriaenssens E."/>
            <person name="Santini J."/>
        </authorList>
    </citation>
    <scope>NUCLEOTIDE SEQUENCE [LARGE SCALE GENOMIC DNA]</scope>
    <source>
        <strain evidence="1">Lak_Megaphage_Sonny</strain>
    </source>
</reference>
<protein>
    <submittedName>
        <fullName evidence="1">Uncharacterized protein</fullName>
    </submittedName>
</protein>
<dbReference type="Proteomes" id="UP001358193">
    <property type="component" value="Segment"/>
</dbReference>
<organism evidence="1 2">
    <name type="scientific">phage Lak_Megaphage_Sonny</name>
    <dbReference type="NCBI Taxonomy" id="3109229"/>
    <lineage>
        <taxon>Viruses</taxon>
        <taxon>Duplodnaviria</taxon>
        <taxon>Heunggongvirae</taxon>
        <taxon>Uroviricota</taxon>
        <taxon>Caudoviricetes</taxon>
        <taxon>Caudoviricetes code 15 clade</taxon>
    </lineage>
</organism>